<keyword evidence="1" id="KW-0472">Membrane</keyword>
<name>A0A165BT52_9APHY</name>
<dbReference type="InParanoid" id="A0A165BT52"/>
<feature type="transmembrane region" description="Helical" evidence="1">
    <location>
        <begin position="48"/>
        <end position="69"/>
    </location>
</feature>
<accession>A0A165BT52</accession>
<gene>
    <name evidence="3" type="ORF">LAESUDRAFT_663589</name>
</gene>
<feature type="transmembrane region" description="Helical" evidence="1">
    <location>
        <begin position="75"/>
        <end position="98"/>
    </location>
</feature>
<proteinExistence type="predicted"/>
<dbReference type="AlphaFoldDB" id="A0A165BT52"/>
<feature type="domain" description="DUF6533" evidence="2">
    <location>
        <begin position="1"/>
        <end position="35"/>
    </location>
</feature>
<keyword evidence="4" id="KW-1185">Reference proteome</keyword>
<dbReference type="Proteomes" id="UP000076871">
    <property type="component" value="Unassembled WGS sequence"/>
</dbReference>
<evidence type="ECO:0000313" key="4">
    <source>
        <dbReference type="Proteomes" id="UP000076871"/>
    </source>
</evidence>
<sequence length="168" mass="18633">LIFFEYIVTLSEEVHVIWGARLTAVTVIFALNRYLLTVQGISFILNAFWWHTPLVSQLVSCFSAFRAYAISEHQIVPALIVLLLGLAPVGVNAVIVALTRTIPTVVLIARIGPAISDLIVVLITWFKTSGLAIEARRLRLRGSIATVLMRDGEYVVLLVHATPYKRPI</sequence>
<dbReference type="OrthoDB" id="2756498at2759"/>
<evidence type="ECO:0000259" key="2">
    <source>
        <dbReference type="Pfam" id="PF20151"/>
    </source>
</evidence>
<evidence type="ECO:0000256" key="1">
    <source>
        <dbReference type="SAM" id="Phobius"/>
    </source>
</evidence>
<dbReference type="Pfam" id="PF20151">
    <property type="entry name" value="DUF6533"/>
    <property type="match status" value="1"/>
</dbReference>
<feature type="non-terminal residue" evidence="3">
    <location>
        <position position="1"/>
    </location>
</feature>
<reference evidence="3 4" key="1">
    <citation type="journal article" date="2016" name="Mol. Biol. Evol.">
        <title>Comparative Genomics of Early-Diverging Mushroom-Forming Fungi Provides Insights into the Origins of Lignocellulose Decay Capabilities.</title>
        <authorList>
            <person name="Nagy L.G."/>
            <person name="Riley R."/>
            <person name="Tritt A."/>
            <person name="Adam C."/>
            <person name="Daum C."/>
            <person name="Floudas D."/>
            <person name="Sun H."/>
            <person name="Yadav J.S."/>
            <person name="Pangilinan J."/>
            <person name="Larsson K.H."/>
            <person name="Matsuura K."/>
            <person name="Barry K."/>
            <person name="Labutti K."/>
            <person name="Kuo R."/>
            <person name="Ohm R.A."/>
            <person name="Bhattacharya S.S."/>
            <person name="Shirouzu T."/>
            <person name="Yoshinaga Y."/>
            <person name="Martin F.M."/>
            <person name="Grigoriev I.V."/>
            <person name="Hibbett D.S."/>
        </authorList>
    </citation>
    <scope>NUCLEOTIDE SEQUENCE [LARGE SCALE GENOMIC DNA]</scope>
    <source>
        <strain evidence="3 4">93-53</strain>
    </source>
</reference>
<dbReference type="InterPro" id="IPR045340">
    <property type="entry name" value="DUF6533"/>
</dbReference>
<feature type="transmembrane region" description="Helical" evidence="1">
    <location>
        <begin position="16"/>
        <end position="36"/>
    </location>
</feature>
<keyword evidence="1" id="KW-1133">Transmembrane helix</keyword>
<organism evidence="3 4">
    <name type="scientific">Laetiporus sulphureus 93-53</name>
    <dbReference type="NCBI Taxonomy" id="1314785"/>
    <lineage>
        <taxon>Eukaryota</taxon>
        <taxon>Fungi</taxon>
        <taxon>Dikarya</taxon>
        <taxon>Basidiomycota</taxon>
        <taxon>Agaricomycotina</taxon>
        <taxon>Agaricomycetes</taxon>
        <taxon>Polyporales</taxon>
        <taxon>Laetiporus</taxon>
    </lineage>
</organism>
<dbReference type="GeneID" id="63822099"/>
<dbReference type="EMBL" id="KV427662">
    <property type="protein sequence ID" value="KZT01602.1"/>
    <property type="molecule type" value="Genomic_DNA"/>
</dbReference>
<protein>
    <recommendedName>
        <fullName evidence="2">DUF6533 domain-containing protein</fullName>
    </recommendedName>
</protein>
<feature type="transmembrane region" description="Helical" evidence="1">
    <location>
        <begin position="105"/>
        <end position="126"/>
    </location>
</feature>
<evidence type="ECO:0000313" key="3">
    <source>
        <dbReference type="EMBL" id="KZT01602.1"/>
    </source>
</evidence>
<keyword evidence="1" id="KW-0812">Transmembrane</keyword>
<dbReference type="RefSeq" id="XP_040759342.1">
    <property type="nucleotide sequence ID" value="XM_040905069.1"/>
</dbReference>